<dbReference type="Gene3D" id="3.40.720.10">
    <property type="entry name" value="Alkaline Phosphatase, subunit A"/>
    <property type="match status" value="1"/>
</dbReference>
<gene>
    <name evidence="9" type="ORF">HF855_13050</name>
</gene>
<accession>A0A848CQ39</accession>
<feature type="transmembrane region" description="Helical" evidence="7">
    <location>
        <begin position="65"/>
        <end position="88"/>
    </location>
</feature>
<comment type="subcellular location">
    <subcellularLocation>
        <location evidence="1">Cell membrane</location>
        <topology evidence="1">Multi-pass membrane protein</topology>
    </subcellularLocation>
</comment>
<feature type="transmembrane region" description="Helical" evidence="7">
    <location>
        <begin position="42"/>
        <end position="58"/>
    </location>
</feature>
<organism evidence="9 10">
    <name type="scientific">Dorea formicigenerans</name>
    <dbReference type="NCBI Taxonomy" id="39486"/>
    <lineage>
        <taxon>Bacteria</taxon>
        <taxon>Bacillati</taxon>
        <taxon>Bacillota</taxon>
        <taxon>Clostridia</taxon>
        <taxon>Lachnospirales</taxon>
        <taxon>Lachnospiraceae</taxon>
        <taxon>Dorea</taxon>
    </lineage>
</organism>
<dbReference type="GO" id="GO:0005886">
    <property type="term" value="C:plasma membrane"/>
    <property type="evidence" value="ECO:0007669"/>
    <property type="project" value="UniProtKB-SubCell"/>
</dbReference>
<feature type="transmembrane region" description="Helical" evidence="7">
    <location>
        <begin position="100"/>
        <end position="118"/>
    </location>
</feature>
<dbReference type="SUPFAM" id="SSF53649">
    <property type="entry name" value="Alkaline phosphatase-like"/>
    <property type="match status" value="1"/>
</dbReference>
<evidence type="ECO:0000256" key="5">
    <source>
        <dbReference type="ARBA" id="ARBA00022989"/>
    </source>
</evidence>
<feature type="transmembrane region" description="Helical" evidence="7">
    <location>
        <begin position="176"/>
        <end position="194"/>
    </location>
</feature>
<feature type="transmembrane region" description="Helical" evidence="7">
    <location>
        <begin position="125"/>
        <end position="145"/>
    </location>
</feature>
<dbReference type="InterPro" id="IPR050448">
    <property type="entry name" value="OpgB/LTA_synthase_biosynth"/>
</dbReference>
<evidence type="ECO:0000256" key="1">
    <source>
        <dbReference type="ARBA" id="ARBA00004651"/>
    </source>
</evidence>
<evidence type="ECO:0000256" key="3">
    <source>
        <dbReference type="ARBA" id="ARBA00022475"/>
    </source>
</evidence>
<evidence type="ECO:0000256" key="6">
    <source>
        <dbReference type="ARBA" id="ARBA00023136"/>
    </source>
</evidence>
<feature type="domain" description="Sulfatase N-terminal" evidence="8">
    <location>
        <begin position="285"/>
        <end position="558"/>
    </location>
</feature>
<evidence type="ECO:0000256" key="4">
    <source>
        <dbReference type="ARBA" id="ARBA00022692"/>
    </source>
</evidence>
<name>A0A848CQ39_9FIRM</name>
<comment type="pathway">
    <text evidence="2">Cell wall biogenesis; lipoteichoic acid biosynthesis.</text>
</comment>
<keyword evidence="4 7" id="KW-0812">Transmembrane</keyword>
<feature type="transmembrane region" description="Helical" evidence="7">
    <location>
        <begin position="206"/>
        <end position="226"/>
    </location>
</feature>
<protein>
    <submittedName>
        <fullName evidence="9">LTA synthase family protein</fullName>
    </submittedName>
</protein>
<sequence>MKNADNLTDRYKLSINLIRLIVGAILGCGAFTIFASRGSLKGGLFFFILFILLSLVNAKFNDKNWWIINSIVGIIASMMTIFLTQLLLNESMVSLGIEKILLNMLISISLIFCLLCITANAQISIVIGMLLPMILTTANYFVYMFRGSELMPADFLSLGTALNVVEEYTFKVDNPFLYAWTIAIAFIFGYCGIINCTNKKLLKIRVASGGGILLCVMILAIVTPHFTPLHFLQSGSVDNGYILNFVLQLRETFVKKPDGYNVKNIEEIDSMFSGNNNANEKMEYPDVFIVMDESFADLSVLGSEISTNQPVTPFFDSLQENVIKGYALSSVFGGGTPNSEYELLSGNTMGFLPQGSIVYQQYIHDKTYSMISYMSKLGYYCRATHPYLSDGWERTKVYPDFGFDEISFIEDYPQKELIRDYVSDKEMFEEMLDTYKENKKQSGKRQLTFGVTMQNHGSYDYEGNNFENEIILNGYTKNYSDVEQYLTLIHESDKALEYLIESLSQVDHPVLLLFFGDHLPNLDSDFYQEVHGGDFQTLDEQVLRYKVPFVIWTNYDIDEEFVECTSLNYLSTYLYKAASLPLPEYNLFLEKVEKQIPMINSQGYYSLSKQCFLSISDAEGEEKKLLNLYNQVEYNCMFDLENRNENLFPIKE</sequence>
<feature type="transmembrane region" description="Helical" evidence="7">
    <location>
        <begin position="17"/>
        <end position="36"/>
    </location>
</feature>
<dbReference type="PANTHER" id="PTHR47371">
    <property type="entry name" value="LIPOTEICHOIC ACID SYNTHASE"/>
    <property type="match status" value="1"/>
</dbReference>
<keyword evidence="5 7" id="KW-1133">Transmembrane helix</keyword>
<dbReference type="EMBL" id="JABAFX010000046">
    <property type="protein sequence ID" value="NME58290.1"/>
    <property type="molecule type" value="Genomic_DNA"/>
</dbReference>
<dbReference type="Proteomes" id="UP000580130">
    <property type="component" value="Unassembled WGS sequence"/>
</dbReference>
<dbReference type="InterPro" id="IPR017850">
    <property type="entry name" value="Alkaline_phosphatase_core_sf"/>
</dbReference>
<evidence type="ECO:0000256" key="7">
    <source>
        <dbReference type="SAM" id="Phobius"/>
    </source>
</evidence>
<comment type="caution">
    <text evidence="9">The sequence shown here is derived from an EMBL/GenBank/DDBJ whole genome shotgun (WGS) entry which is preliminary data.</text>
</comment>
<keyword evidence="3" id="KW-1003">Cell membrane</keyword>
<dbReference type="Pfam" id="PF00884">
    <property type="entry name" value="Sulfatase"/>
    <property type="match status" value="1"/>
</dbReference>
<dbReference type="InterPro" id="IPR000917">
    <property type="entry name" value="Sulfatase_N"/>
</dbReference>
<dbReference type="PANTHER" id="PTHR47371:SF3">
    <property type="entry name" value="PHOSPHOGLYCEROL TRANSFERASE I"/>
    <property type="match status" value="1"/>
</dbReference>
<reference evidence="9 10" key="1">
    <citation type="submission" date="2020-04" db="EMBL/GenBank/DDBJ databases">
        <authorList>
            <person name="Hitch T.C.A."/>
            <person name="Wylensek D."/>
            <person name="Clavel T."/>
        </authorList>
    </citation>
    <scope>NUCLEOTIDE SEQUENCE [LARGE SCALE GENOMIC DNA]</scope>
    <source>
        <strain evidence="9 10">BSM-383-APC-5F</strain>
    </source>
</reference>
<dbReference type="RefSeq" id="WP_168934234.1">
    <property type="nucleotide sequence ID" value="NZ_JABAFX010000046.1"/>
</dbReference>
<evidence type="ECO:0000259" key="8">
    <source>
        <dbReference type="Pfam" id="PF00884"/>
    </source>
</evidence>
<evidence type="ECO:0000313" key="9">
    <source>
        <dbReference type="EMBL" id="NME58290.1"/>
    </source>
</evidence>
<evidence type="ECO:0000313" key="10">
    <source>
        <dbReference type="Proteomes" id="UP000580130"/>
    </source>
</evidence>
<proteinExistence type="predicted"/>
<dbReference type="AlphaFoldDB" id="A0A848CQ39"/>
<evidence type="ECO:0000256" key="2">
    <source>
        <dbReference type="ARBA" id="ARBA00004936"/>
    </source>
</evidence>
<keyword evidence="6 7" id="KW-0472">Membrane</keyword>
<dbReference type="CDD" id="cd16015">
    <property type="entry name" value="LTA_synthase"/>
    <property type="match status" value="1"/>
</dbReference>